<reference evidence="2 3" key="1">
    <citation type="journal article" date="2020" name="Nat. Food">
        <title>A phased Vanilla planifolia genome enables genetic improvement of flavour and production.</title>
        <authorList>
            <person name="Hasing T."/>
            <person name="Tang H."/>
            <person name="Brym M."/>
            <person name="Khazi F."/>
            <person name="Huang T."/>
            <person name="Chambers A.H."/>
        </authorList>
    </citation>
    <scope>NUCLEOTIDE SEQUENCE [LARGE SCALE GENOMIC DNA]</scope>
    <source>
        <tissue evidence="2">Leaf</tissue>
    </source>
</reference>
<comment type="caution">
    <text evidence="2">The sequence shown here is derived from an EMBL/GenBank/DDBJ whole genome shotgun (WGS) entry which is preliminary data.</text>
</comment>
<accession>A0A835S0L2</accession>
<name>A0A835S0L2_VANPL</name>
<dbReference type="Proteomes" id="UP000639772">
    <property type="component" value="Chromosome 1"/>
</dbReference>
<feature type="region of interest" description="Disordered" evidence="1">
    <location>
        <begin position="19"/>
        <end position="45"/>
    </location>
</feature>
<protein>
    <submittedName>
        <fullName evidence="2">Uncharacterized protein</fullName>
    </submittedName>
</protein>
<dbReference type="AlphaFoldDB" id="A0A835S0L2"/>
<evidence type="ECO:0000313" key="2">
    <source>
        <dbReference type="EMBL" id="KAG0502040.1"/>
    </source>
</evidence>
<organism evidence="2 3">
    <name type="scientific">Vanilla planifolia</name>
    <name type="common">Vanilla</name>
    <dbReference type="NCBI Taxonomy" id="51239"/>
    <lineage>
        <taxon>Eukaryota</taxon>
        <taxon>Viridiplantae</taxon>
        <taxon>Streptophyta</taxon>
        <taxon>Embryophyta</taxon>
        <taxon>Tracheophyta</taxon>
        <taxon>Spermatophyta</taxon>
        <taxon>Magnoliopsida</taxon>
        <taxon>Liliopsida</taxon>
        <taxon>Asparagales</taxon>
        <taxon>Orchidaceae</taxon>
        <taxon>Vanilloideae</taxon>
        <taxon>Vanilleae</taxon>
        <taxon>Vanilla</taxon>
    </lineage>
</organism>
<sequence length="117" mass="12939">MGSDPLRTLLLLVRLRSNDEGGTKDPWWSQHRRPPPPQTPRCPGHAVAMLGFSDGTGLKHQQTNEEQNRQPLETVATAQHCFEASAEELELSASYKQLAVLYVAGFGSKEESGQRLV</sequence>
<dbReference type="EMBL" id="JADCNM010000001">
    <property type="protein sequence ID" value="KAG0502040.1"/>
    <property type="molecule type" value="Genomic_DNA"/>
</dbReference>
<evidence type="ECO:0000256" key="1">
    <source>
        <dbReference type="SAM" id="MobiDB-lite"/>
    </source>
</evidence>
<evidence type="ECO:0000313" key="3">
    <source>
        <dbReference type="Proteomes" id="UP000639772"/>
    </source>
</evidence>
<proteinExistence type="predicted"/>
<gene>
    <name evidence="2" type="ORF">HPP92_002112</name>
</gene>